<feature type="domain" description="LTD" evidence="2">
    <location>
        <begin position="40"/>
        <end position="158"/>
    </location>
</feature>
<keyword evidence="4" id="KW-1185">Reference proteome</keyword>
<dbReference type="InterPro" id="IPR006179">
    <property type="entry name" value="5_nucleotidase/apyrase"/>
</dbReference>
<dbReference type="Pfam" id="PF02872">
    <property type="entry name" value="5_nucleotid_C"/>
    <property type="match status" value="1"/>
</dbReference>
<dbReference type="PANTHER" id="PTHR11575:SF24">
    <property type="entry name" value="5'-NUCLEOTIDASE"/>
    <property type="match status" value="1"/>
</dbReference>
<evidence type="ECO:0000259" key="2">
    <source>
        <dbReference type="PROSITE" id="PS51841"/>
    </source>
</evidence>
<feature type="transmembrane region" description="Helical" evidence="1">
    <location>
        <begin position="658"/>
        <end position="677"/>
    </location>
</feature>
<dbReference type="EMBL" id="CP034170">
    <property type="protein sequence ID" value="AZI59033.1"/>
    <property type="molecule type" value="Genomic_DNA"/>
</dbReference>
<evidence type="ECO:0000313" key="4">
    <source>
        <dbReference type="Proteomes" id="UP000268084"/>
    </source>
</evidence>
<dbReference type="PROSITE" id="PS51841">
    <property type="entry name" value="LTD"/>
    <property type="match status" value="1"/>
</dbReference>
<evidence type="ECO:0000313" key="3">
    <source>
        <dbReference type="EMBL" id="AZI59033.1"/>
    </source>
</evidence>
<dbReference type="InterPro" id="IPR001322">
    <property type="entry name" value="Lamin_tail_dom"/>
</dbReference>
<organism evidence="3 4">
    <name type="scientific">Nakamurella antarctica</name>
    <dbReference type="NCBI Taxonomy" id="1902245"/>
    <lineage>
        <taxon>Bacteria</taxon>
        <taxon>Bacillati</taxon>
        <taxon>Actinomycetota</taxon>
        <taxon>Actinomycetes</taxon>
        <taxon>Nakamurellales</taxon>
        <taxon>Nakamurellaceae</taxon>
        <taxon>Nakamurella</taxon>
    </lineage>
</organism>
<dbReference type="OrthoDB" id="1016457at2"/>
<keyword evidence="1" id="KW-0812">Transmembrane</keyword>
<dbReference type="PANTHER" id="PTHR11575">
    <property type="entry name" value="5'-NUCLEOTIDASE-RELATED"/>
    <property type="match status" value="1"/>
</dbReference>
<name>A0A3G8ZP47_9ACTN</name>
<dbReference type="GO" id="GO:0009166">
    <property type="term" value="P:nucleotide catabolic process"/>
    <property type="evidence" value="ECO:0007669"/>
    <property type="project" value="InterPro"/>
</dbReference>
<dbReference type="GO" id="GO:0030288">
    <property type="term" value="C:outer membrane-bounded periplasmic space"/>
    <property type="evidence" value="ECO:0007669"/>
    <property type="project" value="TreeGrafter"/>
</dbReference>
<dbReference type="GO" id="GO:0008768">
    <property type="term" value="F:UDP-sugar diphosphatase activity"/>
    <property type="evidence" value="ECO:0007669"/>
    <property type="project" value="TreeGrafter"/>
</dbReference>
<evidence type="ECO:0000256" key="1">
    <source>
        <dbReference type="SAM" id="Phobius"/>
    </source>
</evidence>
<dbReference type="Pfam" id="PF00932">
    <property type="entry name" value="LTD"/>
    <property type="match status" value="1"/>
</dbReference>
<keyword evidence="1" id="KW-0472">Membrane</keyword>
<proteinExistence type="predicted"/>
<dbReference type="Proteomes" id="UP000268084">
    <property type="component" value="Chromosome"/>
</dbReference>
<reference evidence="3 4" key="2">
    <citation type="submission" date="2018-12" db="EMBL/GenBank/DDBJ databases">
        <title>Nakamurella antarcticus sp. nov., isolated from Antarctica South Shetland Islands soil.</title>
        <authorList>
            <person name="Peng F."/>
        </authorList>
    </citation>
    <scope>NUCLEOTIDE SEQUENCE [LARGE SCALE GENOMIC DNA]</scope>
    <source>
        <strain evidence="3 4">S14-144</strain>
    </source>
</reference>
<dbReference type="SUPFAM" id="SSF55816">
    <property type="entry name" value="5'-nucleotidase (syn. UDP-sugar hydrolase), C-terminal domain"/>
    <property type="match status" value="1"/>
</dbReference>
<dbReference type="NCBIfam" id="TIGR01167">
    <property type="entry name" value="LPXTG_anchor"/>
    <property type="match status" value="1"/>
</dbReference>
<reference evidence="3 4" key="1">
    <citation type="submission" date="2018-11" db="EMBL/GenBank/DDBJ databases">
        <authorList>
            <person name="Da X."/>
        </authorList>
    </citation>
    <scope>NUCLEOTIDE SEQUENCE [LARGE SCALE GENOMIC DNA]</scope>
    <source>
        <strain evidence="3 4">S14-144</strain>
    </source>
</reference>
<sequence length="685" mass="68755">MGAQRFFMKERYVMGLNRPKRTVAATLVAGLALVSPLLITPGVATADVLPDLVISEIYAGSNEAASAFVSDFVEIYNHGSSTVQLSGVSLQFSDDGRTWTQVPLAGALLPGGYFVVTGPERGRSGQSLDTVSQLISPELELGSNAGGVALVAGTDLLTCDGDACTAGTGVLDDMFYGSLAGSVLAPAQAAGPSEALSRDAANTRTGVSAADFASATPTVGLPGPQRDTPMIPAGPVIPAVPVIPAGPIVPAGPGTPNVPVGPVLPAPPSVPADGTVGSVAADITRAFTAGSYVNSSYVGNGTSDSAKESALGNLLANSVKAAVAAPQYNATEIGLVDPRAIGSDLLLAPDGIVTAREAAAVMPRNDLLATFVLTGAQFRQLLEEQWQADMSYVQFGLSDNVTYTFDDAAPAGSRIGAVTINGAELDNAATYRIGTYSTLARDSAGFPALGLATDSVATRISDGDALVRYLESKPLVAPDFARHSVQVTGYAGSVTAGESLTFKVAGLNMDSNGAPENSAITVSLEAAEGSGLRPILIASSAIDLGVTPVTDGGAEVSVTIPKSLGGSYRLQVTAIPSGTTVRLPLTIRTAPAAAPGLSAPPTSDSVTPSASPSAAVSIAVAGTHATALKPEARTAAGATDKADGSRLASTGISDATIGLMWVGAILLMLGAGVLAAARRRAATTS</sequence>
<dbReference type="AlphaFoldDB" id="A0A3G8ZP47"/>
<dbReference type="GO" id="GO:0008253">
    <property type="term" value="F:5'-nucleotidase activity"/>
    <property type="evidence" value="ECO:0007669"/>
    <property type="project" value="TreeGrafter"/>
</dbReference>
<dbReference type="InterPro" id="IPR036907">
    <property type="entry name" value="5'-Nucleotdase_C_sf"/>
</dbReference>
<protein>
    <submittedName>
        <fullName evidence="3">LPXTG cell wall anchor domain-containing protein</fullName>
    </submittedName>
</protein>
<keyword evidence="1" id="KW-1133">Transmembrane helix</keyword>
<gene>
    <name evidence="3" type="ORF">EH165_13650</name>
</gene>
<dbReference type="KEGG" id="nak:EH165_13650"/>
<dbReference type="Gene3D" id="3.90.780.10">
    <property type="entry name" value="5'-Nucleotidase, C-terminal domain"/>
    <property type="match status" value="1"/>
</dbReference>
<accession>A0A3G8ZP47</accession>
<dbReference type="InterPro" id="IPR008334">
    <property type="entry name" value="5'-Nucleotdase_C"/>
</dbReference>